<dbReference type="InParanoid" id="A0A409Y7I7"/>
<keyword evidence="2" id="KW-0732">Signal</keyword>
<gene>
    <name evidence="3" type="ORF">CVT24_003504</name>
</gene>
<name>A0A409Y7I7_9AGAR</name>
<dbReference type="GO" id="GO:0016491">
    <property type="term" value="F:oxidoreductase activity"/>
    <property type="evidence" value="ECO:0007669"/>
    <property type="project" value="TreeGrafter"/>
</dbReference>
<sequence length="566" mass="62919">MPRTVRVAVIGSGLAGLTAANLLTRPHIGDDIEFEVHLFEKVRQYKKITQALPSLTVIKASEIGMDSASISIQNPGLEKDWRVDVPMRSFQGGYYSQLIAMYKNLGVAFRESDFSYSFSTLTNSHNNSGRSISTTFIYNGSSGSAGISKPSALSQPAKQLHFGTWPDAVNWIWSSLLFIYMAFHLVLCYLITLYHSLPLCRDQNISSMVFKDWLLSVKPDGVLSRILGLDVAWLSYVQHILIPLFSAVCTAPEECVLDHPVEEFLDYIWLTLGTHHYVTSNGVREVVALLTSNLHHIHLSSPIVAIVPDPNNSEMISIQCTQNNVPKSYDGFQHLIFATQASGAVPLVESYIANLPPSQTHRRTVLHDVVSCLKTFKQCTSMVINHTDSTLLPDNDLDLRQLNLISRNTQSLPLAQQDKVPTHCVSPTYTMATQVLSRPPGYPADAPTVYQTTNPLLPPCKDNILSVAKFERGVVTKDSKEALELLSVVKSKKWWQCGYQADTCLGPLQGALSHPEKREAPIWFCGSYAHSGIPLLEGCVISARNVVEQGIHEFEGVKFREEPWRI</sequence>
<evidence type="ECO:0000313" key="3">
    <source>
        <dbReference type="EMBL" id="PPQ98873.1"/>
    </source>
</evidence>
<dbReference type="InterPro" id="IPR050464">
    <property type="entry name" value="Zeta_carotene_desat/Oxidored"/>
</dbReference>
<organism evidence="3 4">
    <name type="scientific">Panaeolus cyanescens</name>
    <dbReference type="NCBI Taxonomy" id="181874"/>
    <lineage>
        <taxon>Eukaryota</taxon>
        <taxon>Fungi</taxon>
        <taxon>Dikarya</taxon>
        <taxon>Basidiomycota</taxon>
        <taxon>Agaricomycotina</taxon>
        <taxon>Agaricomycetes</taxon>
        <taxon>Agaricomycetidae</taxon>
        <taxon>Agaricales</taxon>
        <taxon>Agaricineae</taxon>
        <taxon>Galeropsidaceae</taxon>
        <taxon>Panaeolus</taxon>
    </lineage>
</organism>
<keyword evidence="1" id="KW-0472">Membrane</keyword>
<evidence type="ECO:0000256" key="2">
    <source>
        <dbReference type="SAM" id="SignalP"/>
    </source>
</evidence>
<feature type="signal peptide" evidence="2">
    <location>
        <begin position="1"/>
        <end position="20"/>
    </location>
</feature>
<protein>
    <recommendedName>
        <fullName evidence="5">Amine oxidase domain-containing protein</fullName>
    </recommendedName>
</protein>
<dbReference type="EMBL" id="NHTK01001374">
    <property type="protein sequence ID" value="PPQ98873.1"/>
    <property type="molecule type" value="Genomic_DNA"/>
</dbReference>
<dbReference type="PANTHER" id="PTHR42923:SF17">
    <property type="entry name" value="AMINE OXIDASE DOMAIN-CONTAINING PROTEIN"/>
    <property type="match status" value="1"/>
</dbReference>
<feature type="transmembrane region" description="Helical" evidence="1">
    <location>
        <begin position="171"/>
        <end position="194"/>
    </location>
</feature>
<dbReference type="Gene3D" id="3.50.50.60">
    <property type="entry name" value="FAD/NAD(P)-binding domain"/>
    <property type="match status" value="1"/>
</dbReference>
<dbReference type="OrthoDB" id="1111734at2759"/>
<keyword evidence="1" id="KW-1133">Transmembrane helix</keyword>
<keyword evidence="4" id="KW-1185">Reference proteome</keyword>
<feature type="chain" id="PRO_5019341752" description="Amine oxidase domain-containing protein" evidence="2">
    <location>
        <begin position="21"/>
        <end position="566"/>
    </location>
</feature>
<dbReference type="Proteomes" id="UP000284842">
    <property type="component" value="Unassembled WGS sequence"/>
</dbReference>
<accession>A0A409Y7I7</accession>
<evidence type="ECO:0000256" key="1">
    <source>
        <dbReference type="SAM" id="Phobius"/>
    </source>
</evidence>
<proteinExistence type="predicted"/>
<evidence type="ECO:0000313" key="4">
    <source>
        <dbReference type="Proteomes" id="UP000284842"/>
    </source>
</evidence>
<evidence type="ECO:0008006" key="5">
    <source>
        <dbReference type="Google" id="ProtNLM"/>
    </source>
</evidence>
<dbReference type="STRING" id="181874.A0A409Y7I7"/>
<dbReference type="PANTHER" id="PTHR42923">
    <property type="entry name" value="PROTOPORPHYRINOGEN OXIDASE"/>
    <property type="match status" value="1"/>
</dbReference>
<dbReference type="SUPFAM" id="SSF51905">
    <property type="entry name" value="FAD/NAD(P)-binding domain"/>
    <property type="match status" value="1"/>
</dbReference>
<dbReference type="AlphaFoldDB" id="A0A409Y7I7"/>
<reference evidence="3 4" key="1">
    <citation type="journal article" date="2018" name="Evol. Lett.">
        <title>Horizontal gene cluster transfer increased hallucinogenic mushroom diversity.</title>
        <authorList>
            <person name="Reynolds H.T."/>
            <person name="Vijayakumar V."/>
            <person name="Gluck-Thaler E."/>
            <person name="Korotkin H.B."/>
            <person name="Matheny P.B."/>
            <person name="Slot J.C."/>
        </authorList>
    </citation>
    <scope>NUCLEOTIDE SEQUENCE [LARGE SCALE GENOMIC DNA]</scope>
    <source>
        <strain evidence="3 4">2629</strain>
    </source>
</reference>
<keyword evidence="1" id="KW-0812">Transmembrane</keyword>
<comment type="caution">
    <text evidence="3">The sequence shown here is derived from an EMBL/GenBank/DDBJ whole genome shotgun (WGS) entry which is preliminary data.</text>
</comment>
<dbReference type="InterPro" id="IPR036188">
    <property type="entry name" value="FAD/NAD-bd_sf"/>
</dbReference>